<keyword evidence="7" id="KW-0460">Magnesium</keyword>
<keyword evidence="9" id="KW-1185">Reference proteome</keyword>
<dbReference type="HAMAP" id="MF_00109">
    <property type="entry name" value="Shikimate_kinase"/>
    <property type="match status" value="1"/>
</dbReference>
<comment type="subcellular location">
    <subcellularLocation>
        <location evidence="7">Cytoplasm</location>
    </subcellularLocation>
</comment>
<comment type="function">
    <text evidence="7">Catalyzes the specific phosphorylation of the 3-hydroxyl group of shikimic acid using ATP as a cosubstrate.</text>
</comment>
<evidence type="ECO:0000256" key="7">
    <source>
        <dbReference type="HAMAP-Rule" id="MF_00109"/>
    </source>
</evidence>
<feature type="binding site" evidence="7">
    <location>
        <position position="15"/>
    </location>
    <ligand>
        <name>Mg(2+)</name>
        <dbReference type="ChEBI" id="CHEBI:18420"/>
    </ligand>
</feature>
<comment type="similarity">
    <text evidence="7">Belongs to the shikimate kinase family.</text>
</comment>
<comment type="subunit">
    <text evidence="7">Monomer.</text>
</comment>
<evidence type="ECO:0000256" key="2">
    <source>
        <dbReference type="ARBA" id="ARBA00022679"/>
    </source>
</evidence>
<dbReference type="PRINTS" id="PR01100">
    <property type="entry name" value="SHIKIMTKNASE"/>
</dbReference>
<dbReference type="STRING" id="1346286.SAMN05444362_10959"/>
<dbReference type="EC" id="2.7.1.71" evidence="7"/>
<keyword evidence="2 7" id="KW-0808">Transferase</keyword>
<feature type="binding site" evidence="7">
    <location>
        <position position="33"/>
    </location>
    <ligand>
        <name>substrate</name>
    </ligand>
</feature>
<dbReference type="GO" id="GO:0009423">
    <property type="term" value="P:chorismate biosynthetic process"/>
    <property type="evidence" value="ECO:0007669"/>
    <property type="project" value="UniProtKB-UniRule"/>
</dbReference>
<evidence type="ECO:0000313" key="9">
    <source>
        <dbReference type="Proteomes" id="UP000184480"/>
    </source>
</evidence>
<dbReference type="AlphaFoldDB" id="A0A1M5DUC4"/>
<feature type="binding site" evidence="7">
    <location>
        <position position="57"/>
    </location>
    <ligand>
        <name>substrate</name>
    </ligand>
</feature>
<feature type="binding site" evidence="7">
    <location>
        <position position="79"/>
    </location>
    <ligand>
        <name>substrate</name>
    </ligand>
</feature>
<protein>
    <recommendedName>
        <fullName evidence="7">Shikimate kinase</fullName>
        <shortName evidence="7">SK</shortName>
        <ecNumber evidence="7">2.7.1.71</ecNumber>
    </recommendedName>
</protein>
<dbReference type="InterPro" id="IPR000623">
    <property type="entry name" value="Shikimate_kinase/TSH1"/>
</dbReference>
<keyword evidence="7" id="KW-0479">Metal-binding</keyword>
<name>A0A1M5DUC4_9BACT</name>
<comment type="caution">
    <text evidence="7">Lacks conserved residue(s) required for the propagation of feature annotation.</text>
</comment>
<keyword evidence="4 7" id="KW-0418">Kinase</keyword>
<dbReference type="NCBIfam" id="NF010555">
    <property type="entry name" value="PRK13949.1"/>
    <property type="match status" value="1"/>
</dbReference>
<keyword evidence="5 7" id="KW-0067">ATP-binding</keyword>
<feature type="binding site" evidence="7">
    <location>
        <position position="140"/>
    </location>
    <ligand>
        <name>substrate</name>
    </ligand>
</feature>
<evidence type="ECO:0000256" key="5">
    <source>
        <dbReference type="ARBA" id="ARBA00022840"/>
    </source>
</evidence>
<keyword evidence="1 7" id="KW-0028">Amino-acid biosynthesis</keyword>
<dbReference type="OrthoDB" id="9800332at2"/>
<feature type="binding site" evidence="7">
    <location>
        <position position="118"/>
    </location>
    <ligand>
        <name>ATP</name>
        <dbReference type="ChEBI" id="CHEBI:30616"/>
    </ligand>
</feature>
<dbReference type="SUPFAM" id="SSF52540">
    <property type="entry name" value="P-loop containing nucleoside triphosphate hydrolases"/>
    <property type="match status" value="1"/>
</dbReference>
<gene>
    <name evidence="7" type="primary">aroK</name>
    <name evidence="8" type="ORF">SAMN05444362_10959</name>
</gene>
<feature type="binding site" evidence="7">
    <location>
        <begin position="11"/>
        <end position="16"/>
    </location>
    <ligand>
        <name>ATP</name>
        <dbReference type="ChEBI" id="CHEBI:30616"/>
    </ligand>
</feature>
<dbReference type="UniPathway" id="UPA00053">
    <property type="reaction ID" value="UER00088"/>
</dbReference>
<comment type="pathway">
    <text evidence="7">Metabolic intermediate biosynthesis; chorismate biosynthesis; chorismate from D-erythrose 4-phosphate and phosphoenolpyruvate: step 5/7.</text>
</comment>
<keyword evidence="6 7" id="KW-0057">Aromatic amino acid biosynthesis</keyword>
<reference evidence="9" key="1">
    <citation type="submission" date="2016-11" db="EMBL/GenBank/DDBJ databases">
        <authorList>
            <person name="Varghese N."/>
            <person name="Submissions S."/>
        </authorList>
    </citation>
    <scope>NUCLEOTIDE SEQUENCE [LARGE SCALE GENOMIC DNA]</scope>
    <source>
        <strain evidence="9">DSM 27370</strain>
    </source>
</reference>
<dbReference type="GO" id="GO:0000287">
    <property type="term" value="F:magnesium ion binding"/>
    <property type="evidence" value="ECO:0007669"/>
    <property type="project" value="UniProtKB-UniRule"/>
</dbReference>
<evidence type="ECO:0000313" key="8">
    <source>
        <dbReference type="EMBL" id="SHF70587.1"/>
    </source>
</evidence>
<evidence type="ECO:0000256" key="6">
    <source>
        <dbReference type="ARBA" id="ARBA00023141"/>
    </source>
</evidence>
<dbReference type="Pfam" id="PF01202">
    <property type="entry name" value="SKI"/>
    <property type="match status" value="1"/>
</dbReference>
<dbReference type="GO" id="GO:0005829">
    <property type="term" value="C:cytosol"/>
    <property type="evidence" value="ECO:0007669"/>
    <property type="project" value="TreeGrafter"/>
</dbReference>
<dbReference type="PANTHER" id="PTHR21087">
    <property type="entry name" value="SHIKIMATE KINASE"/>
    <property type="match status" value="1"/>
</dbReference>
<organism evidence="8 9">
    <name type="scientific">Dysgonomonas macrotermitis</name>
    <dbReference type="NCBI Taxonomy" id="1346286"/>
    <lineage>
        <taxon>Bacteria</taxon>
        <taxon>Pseudomonadati</taxon>
        <taxon>Bacteroidota</taxon>
        <taxon>Bacteroidia</taxon>
        <taxon>Bacteroidales</taxon>
        <taxon>Dysgonomonadaceae</taxon>
        <taxon>Dysgonomonas</taxon>
    </lineage>
</organism>
<sequence length="179" mass="20677">MKRIFLIGYMGVGKTTAGRELARVMNLEFIDLDHFIQNRYSKTISQMFEDEGEEKFREIENKILKEVAQFEDVVISTGGGAPCFFDNIDVMNTSGITIYLKASPELLSARLNTCKEKRPLIKDKNEEELLAFVAYNLEKREPFYSQAQITFETEELVNKEEVETYVLGLLRTIENLQQN</sequence>
<dbReference type="CDD" id="cd00464">
    <property type="entry name" value="SK"/>
    <property type="match status" value="1"/>
</dbReference>
<evidence type="ECO:0000256" key="4">
    <source>
        <dbReference type="ARBA" id="ARBA00022777"/>
    </source>
</evidence>
<dbReference type="InterPro" id="IPR027417">
    <property type="entry name" value="P-loop_NTPase"/>
</dbReference>
<dbReference type="GO" id="GO:0005524">
    <property type="term" value="F:ATP binding"/>
    <property type="evidence" value="ECO:0007669"/>
    <property type="project" value="UniProtKB-UniRule"/>
</dbReference>
<evidence type="ECO:0000256" key="3">
    <source>
        <dbReference type="ARBA" id="ARBA00022741"/>
    </source>
</evidence>
<comment type="catalytic activity">
    <reaction evidence="7">
        <text>shikimate + ATP = 3-phosphoshikimate + ADP + H(+)</text>
        <dbReference type="Rhea" id="RHEA:13121"/>
        <dbReference type="ChEBI" id="CHEBI:15378"/>
        <dbReference type="ChEBI" id="CHEBI:30616"/>
        <dbReference type="ChEBI" id="CHEBI:36208"/>
        <dbReference type="ChEBI" id="CHEBI:145989"/>
        <dbReference type="ChEBI" id="CHEBI:456216"/>
        <dbReference type="EC" id="2.7.1.71"/>
    </reaction>
</comment>
<dbReference type="Gene3D" id="3.40.50.300">
    <property type="entry name" value="P-loop containing nucleotide triphosphate hydrolases"/>
    <property type="match status" value="1"/>
</dbReference>
<proteinExistence type="inferred from homology"/>
<dbReference type="Proteomes" id="UP000184480">
    <property type="component" value="Unassembled WGS sequence"/>
</dbReference>
<dbReference type="RefSeq" id="WP_062179810.1">
    <property type="nucleotide sequence ID" value="NZ_BBXL01000008.1"/>
</dbReference>
<evidence type="ECO:0000256" key="1">
    <source>
        <dbReference type="ARBA" id="ARBA00022605"/>
    </source>
</evidence>
<dbReference type="GO" id="GO:0009073">
    <property type="term" value="P:aromatic amino acid family biosynthetic process"/>
    <property type="evidence" value="ECO:0007669"/>
    <property type="project" value="UniProtKB-KW"/>
</dbReference>
<dbReference type="GO" id="GO:0004765">
    <property type="term" value="F:shikimate kinase activity"/>
    <property type="evidence" value="ECO:0007669"/>
    <property type="project" value="UniProtKB-UniRule"/>
</dbReference>
<dbReference type="EMBL" id="FQUC01000009">
    <property type="protein sequence ID" value="SHF70587.1"/>
    <property type="molecule type" value="Genomic_DNA"/>
</dbReference>
<dbReference type="PANTHER" id="PTHR21087:SF16">
    <property type="entry name" value="SHIKIMATE KINASE 1, CHLOROPLASTIC"/>
    <property type="match status" value="1"/>
</dbReference>
<dbReference type="GO" id="GO:0008652">
    <property type="term" value="P:amino acid biosynthetic process"/>
    <property type="evidence" value="ECO:0007669"/>
    <property type="project" value="UniProtKB-KW"/>
</dbReference>
<accession>A0A1M5DUC4</accession>
<dbReference type="InterPro" id="IPR031322">
    <property type="entry name" value="Shikimate/glucono_kinase"/>
</dbReference>
<keyword evidence="7" id="KW-0963">Cytoplasm</keyword>
<comment type="cofactor">
    <cofactor evidence="7">
        <name>Mg(2+)</name>
        <dbReference type="ChEBI" id="CHEBI:18420"/>
    </cofactor>
    <text evidence="7">Binds 1 Mg(2+) ion per subunit.</text>
</comment>
<keyword evidence="3 7" id="KW-0547">Nucleotide-binding</keyword>